<keyword evidence="4 5" id="KW-0472">Membrane</keyword>
<feature type="domain" description="Sugar phosphate transporter" evidence="6">
    <location>
        <begin position="56"/>
        <end position="333"/>
    </location>
</feature>
<keyword evidence="3 5" id="KW-1133">Transmembrane helix</keyword>
<proteinExistence type="predicted"/>
<feature type="transmembrane region" description="Helical" evidence="5">
    <location>
        <begin position="259"/>
        <end position="280"/>
    </location>
</feature>
<evidence type="ECO:0000256" key="5">
    <source>
        <dbReference type="SAM" id="Phobius"/>
    </source>
</evidence>
<evidence type="ECO:0000256" key="2">
    <source>
        <dbReference type="ARBA" id="ARBA00022692"/>
    </source>
</evidence>
<evidence type="ECO:0000256" key="4">
    <source>
        <dbReference type="ARBA" id="ARBA00023136"/>
    </source>
</evidence>
<dbReference type="InterPro" id="IPR004853">
    <property type="entry name" value="Sugar_P_trans_dom"/>
</dbReference>
<dbReference type="KEGG" id="hazt:108674321"/>
<dbReference type="Proteomes" id="UP000694843">
    <property type="component" value="Unplaced"/>
</dbReference>
<sequence>MCLMPMHFSSLWRHFGHMNLCWSIYADRHVNIATRPTRRMNAAALKRLLSALAYGLCSFLIVVFNKNVLTTHSFPSFQVVALGQMAATVMVLFAGRHLKIVDFPHYSHDVVTKIWPLPLIFIGNQVFGLGGTKRLSLPMFTVLRRFSILMTMIGERIVLGVKAPLSISLTVYAMIFGSVVAALNDMAFDAIGYTFVLANDAFTAANGVYTKQKLDSKELGKYGLLYYNALFMFPFLFVLCCYNGELELAYNYPNWSDPIFLVQFVLSCVMGFILSYSVMLCTQYNSALTTTIIGCLKNIIITYLGMIIGGDYVFSFYNFIGLNISVVGSVVYSWLTFRVKEPKDQPPVLQSAPTTV</sequence>
<dbReference type="PANTHER" id="PTHR11132">
    <property type="entry name" value="SOLUTE CARRIER FAMILY 35"/>
    <property type="match status" value="1"/>
</dbReference>
<feature type="transmembrane region" description="Helical" evidence="5">
    <location>
        <begin position="77"/>
        <end position="98"/>
    </location>
</feature>
<dbReference type="InterPro" id="IPR050186">
    <property type="entry name" value="TPT_transporter"/>
</dbReference>
<comment type="subcellular location">
    <subcellularLocation>
        <location evidence="1">Membrane</location>
        <topology evidence="1">Multi-pass membrane protein</topology>
    </subcellularLocation>
</comment>
<dbReference type="GeneID" id="108674321"/>
<name>A0A8B7NVK6_HYAAZ</name>
<dbReference type="AlphaFoldDB" id="A0A8B7NVK6"/>
<dbReference type="OMA" id="VWMLINC"/>
<reference evidence="8" key="1">
    <citation type="submission" date="2025-08" db="UniProtKB">
        <authorList>
            <consortium name="RefSeq"/>
        </authorList>
    </citation>
    <scope>IDENTIFICATION</scope>
    <source>
        <tissue evidence="8">Whole organism</tissue>
    </source>
</reference>
<feature type="transmembrane region" description="Helical" evidence="5">
    <location>
        <begin position="222"/>
        <end position="239"/>
    </location>
</feature>
<dbReference type="OrthoDB" id="417037at2759"/>
<evidence type="ECO:0000313" key="7">
    <source>
        <dbReference type="Proteomes" id="UP000694843"/>
    </source>
</evidence>
<gene>
    <name evidence="8" type="primary">LOC108674321</name>
</gene>
<keyword evidence="7" id="KW-1185">Reference proteome</keyword>
<keyword evidence="2 5" id="KW-0812">Transmembrane</keyword>
<protein>
    <submittedName>
        <fullName evidence="8">UDP-N-acetylglucosamine/UDP-glucose/GDP-mannose transporter-like isoform X1</fullName>
    </submittedName>
</protein>
<organism evidence="7 8">
    <name type="scientific">Hyalella azteca</name>
    <name type="common">Amphipod</name>
    <dbReference type="NCBI Taxonomy" id="294128"/>
    <lineage>
        <taxon>Eukaryota</taxon>
        <taxon>Metazoa</taxon>
        <taxon>Ecdysozoa</taxon>
        <taxon>Arthropoda</taxon>
        <taxon>Crustacea</taxon>
        <taxon>Multicrustacea</taxon>
        <taxon>Malacostraca</taxon>
        <taxon>Eumalacostraca</taxon>
        <taxon>Peracarida</taxon>
        <taxon>Amphipoda</taxon>
        <taxon>Senticaudata</taxon>
        <taxon>Talitrida</taxon>
        <taxon>Talitroidea</taxon>
        <taxon>Hyalellidae</taxon>
        <taxon>Hyalella</taxon>
    </lineage>
</organism>
<feature type="transmembrane region" description="Helical" evidence="5">
    <location>
        <begin position="48"/>
        <end position="65"/>
    </location>
</feature>
<evidence type="ECO:0000256" key="1">
    <source>
        <dbReference type="ARBA" id="ARBA00004141"/>
    </source>
</evidence>
<dbReference type="RefSeq" id="XP_018017750.1">
    <property type="nucleotide sequence ID" value="XM_018162261.2"/>
</dbReference>
<feature type="transmembrane region" description="Helical" evidence="5">
    <location>
        <begin position="287"/>
        <end position="308"/>
    </location>
</feature>
<dbReference type="Pfam" id="PF03151">
    <property type="entry name" value="TPT"/>
    <property type="match status" value="1"/>
</dbReference>
<feature type="transmembrane region" description="Helical" evidence="5">
    <location>
        <begin position="190"/>
        <end position="210"/>
    </location>
</feature>
<accession>A0A8B7NVK6</accession>
<feature type="transmembrane region" description="Helical" evidence="5">
    <location>
        <begin position="314"/>
        <end position="335"/>
    </location>
</feature>
<feature type="transmembrane region" description="Helical" evidence="5">
    <location>
        <begin position="165"/>
        <end position="184"/>
    </location>
</feature>
<evidence type="ECO:0000313" key="8">
    <source>
        <dbReference type="RefSeq" id="XP_018017750.1"/>
    </source>
</evidence>
<dbReference type="GO" id="GO:0016020">
    <property type="term" value="C:membrane"/>
    <property type="evidence" value="ECO:0007669"/>
    <property type="project" value="UniProtKB-SubCell"/>
</dbReference>
<evidence type="ECO:0000259" key="6">
    <source>
        <dbReference type="Pfam" id="PF03151"/>
    </source>
</evidence>
<evidence type="ECO:0000256" key="3">
    <source>
        <dbReference type="ARBA" id="ARBA00022989"/>
    </source>
</evidence>
<dbReference type="CTD" id="39943"/>